<feature type="region of interest" description="Disordered" evidence="1">
    <location>
        <begin position="439"/>
        <end position="469"/>
    </location>
</feature>
<reference evidence="3" key="3">
    <citation type="submission" date="2015-06" db="UniProtKB">
        <authorList>
            <consortium name="EnsemblProtists"/>
        </authorList>
    </citation>
    <scope>IDENTIFICATION</scope>
</reference>
<dbReference type="Proteomes" id="UP000011087">
    <property type="component" value="Unassembled WGS sequence"/>
</dbReference>
<dbReference type="EMBL" id="JH992978">
    <property type="protein sequence ID" value="EKX50509.1"/>
    <property type="molecule type" value="Genomic_DNA"/>
</dbReference>
<dbReference type="SUPFAM" id="SSF51735">
    <property type="entry name" value="NAD(P)-binding Rossmann-fold domains"/>
    <property type="match status" value="1"/>
</dbReference>
<organism evidence="2">
    <name type="scientific">Guillardia theta (strain CCMP2712)</name>
    <name type="common">Cryptophyte</name>
    <dbReference type="NCBI Taxonomy" id="905079"/>
    <lineage>
        <taxon>Eukaryota</taxon>
        <taxon>Cryptophyceae</taxon>
        <taxon>Pyrenomonadales</taxon>
        <taxon>Geminigeraceae</taxon>
        <taxon>Guillardia</taxon>
    </lineage>
</organism>
<dbReference type="InterPro" id="IPR036291">
    <property type="entry name" value="NAD(P)-bd_dom_sf"/>
</dbReference>
<name>L1JQE2_GUITC</name>
<dbReference type="OrthoDB" id="430436at2759"/>
<reference evidence="2 4" key="1">
    <citation type="journal article" date="2012" name="Nature">
        <title>Algal genomes reveal evolutionary mosaicism and the fate of nucleomorphs.</title>
        <authorList>
            <consortium name="DOE Joint Genome Institute"/>
            <person name="Curtis B.A."/>
            <person name="Tanifuji G."/>
            <person name="Burki F."/>
            <person name="Gruber A."/>
            <person name="Irimia M."/>
            <person name="Maruyama S."/>
            <person name="Arias M.C."/>
            <person name="Ball S.G."/>
            <person name="Gile G.H."/>
            <person name="Hirakawa Y."/>
            <person name="Hopkins J.F."/>
            <person name="Kuo A."/>
            <person name="Rensing S.A."/>
            <person name="Schmutz J."/>
            <person name="Symeonidi A."/>
            <person name="Elias M."/>
            <person name="Eveleigh R.J."/>
            <person name="Herman E.K."/>
            <person name="Klute M.J."/>
            <person name="Nakayama T."/>
            <person name="Obornik M."/>
            <person name="Reyes-Prieto A."/>
            <person name="Armbrust E.V."/>
            <person name="Aves S.J."/>
            <person name="Beiko R.G."/>
            <person name="Coutinho P."/>
            <person name="Dacks J.B."/>
            <person name="Durnford D.G."/>
            <person name="Fast N.M."/>
            <person name="Green B.R."/>
            <person name="Grisdale C.J."/>
            <person name="Hempel F."/>
            <person name="Henrissat B."/>
            <person name="Hoppner M.P."/>
            <person name="Ishida K."/>
            <person name="Kim E."/>
            <person name="Koreny L."/>
            <person name="Kroth P.G."/>
            <person name="Liu Y."/>
            <person name="Malik S.B."/>
            <person name="Maier U.G."/>
            <person name="McRose D."/>
            <person name="Mock T."/>
            <person name="Neilson J.A."/>
            <person name="Onodera N.T."/>
            <person name="Poole A.M."/>
            <person name="Pritham E.J."/>
            <person name="Richards T.A."/>
            <person name="Rocap G."/>
            <person name="Roy S.W."/>
            <person name="Sarai C."/>
            <person name="Schaack S."/>
            <person name="Shirato S."/>
            <person name="Slamovits C.H."/>
            <person name="Spencer D.F."/>
            <person name="Suzuki S."/>
            <person name="Worden A.Z."/>
            <person name="Zauner S."/>
            <person name="Barry K."/>
            <person name="Bell C."/>
            <person name="Bharti A.K."/>
            <person name="Crow J.A."/>
            <person name="Grimwood J."/>
            <person name="Kramer R."/>
            <person name="Lindquist E."/>
            <person name="Lucas S."/>
            <person name="Salamov A."/>
            <person name="McFadden G.I."/>
            <person name="Lane C.E."/>
            <person name="Keeling P.J."/>
            <person name="Gray M.W."/>
            <person name="Grigoriev I.V."/>
            <person name="Archibald J.M."/>
        </authorList>
    </citation>
    <scope>NUCLEOTIDE SEQUENCE</scope>
    <source>
        <strain evidence="2 4">CCMP2712</strain>
    </source>
</reference>
<dbReference type="EnsemblProtists" id="EKX50509">
    <property type="protein sequence ID" value="EKX50509"/>
    <property type="gene ID" value="GUITHDRAFT_103741"/>
</dbReference>
<dbReference type="eggNOG" id="KOG4039">
    <property type="taxonomic scope" value="Eukaryota"/>
</dbReference>
<dbReference type="AlphaFoldDB" id="L1JQE2"/>
<dbReference type="Gene3D" id="3.40.50.720">
    <property type="entry name" value="NAD(P)-binding Rossmann-like Domain"/>
    <property type="match status" value="1"/>
</dbReference>
<reference evidence="4" key="2">
    <citation type="submission" date="2012-11" db="EMBL/GenBank/DDBJ databases">
        <authorList>
            <person name="Kuo A."/>
            <person name="Curtis B.A."/>
            <person name="Tanifuji G."/>
            <person name="Burki F."/>
            <person name="Gruber A."/>
            <person name="Irimia M."/>
            <person name="Maruyama S."/>
            <person name="Arias M.C."/>
            <person name="Ball S.G."/>
            <person name="Gile G.H."/>
            <person name="Hirakawa Y."/>
            <person name="Hopkins J.F."/>
            <person name="Rensing S.A."/>
            <person name="Schmutz J."/>
            <person name="Symeonidi A."/>
            <person name="Elias M."/>
            <person name="Eveleigh R.J."/>
            <person name="Herman E.K."/>
            <person name="Klute M.J."/>
            <person name="Nakayama T."/>
            <person name="Obornik M."/>
            <person name="Reyes-Prieto A."/>
            <person name="Armbrust E.V."/>
            <person name="Aves S.J."/>
            <person name="Beiko R.G."/>
            <person name="Coutinho P."/>
            <person name="Dacks J.B."/>
            <person name="Durnford D.G."/>
            <person name="Fast N.M."/>
            <person name="Green B.R."/>
            <person name="Grisdale C."/>
            <person name="Hempe F."/>
            <person name="Henrissat B."/>
            <person name="Hoppner M.P."/>
            <person name="Ishida K.-I."/>
            <person name="Kim E."/>
            <person name="Koreny L."/>
            <person name="Kroth P.G."/>
            <person name="Liu Y."/>
            <person name="Malik S.-B."/>
            <person name="Maier U.G."/>
            <person name="McRose D."/>
            <person name="Mock T."/>
            <person name="Neilson J.A."/>
            <person name="Onodera N.T."/>
            <person name="Poole A.M."/>
            <person name="Pritham E.J."/>
            <person name="Richards T.A."/>
            <person name="Rocap G."/>
            <person name="Roy S.W."/>
            <person name="Sarai C."/>
            <person name="Schaack S."/>
            <person name="Shirato S."/>
            <person name="Slamovits C.H."/>
            <person name="Spencer D.F."/>
            <person name="Suzuki S."/>
            <person name="Worden A.Z."/>
            <person name="Zauner S."/>
            <person name="Barry K."/>
            <person name="Bell C."/>
            <person name="Bharti A.K."/>
            <person name="Crow J.A."/>
            <person name="Grimwood J."/>
            <person name="Kramer R."/>
            <person name="Lindquist E."/>
            <person name="Lucas S."/>
            <person name="Salamov A."/>
            <person name="McFadden G.I."/>
            <person name="Lane C.E."/>
            <person name="Keeling P.J."/>
            <person name="Gray M.W."/>
            <person name="Grigoriev I.V."/>
            <person name="Archibald J.M."/>
        </authorList>
    </citation>
    <scope>NUCLEOTIDE SEQUENCE</scope>
    <source>
        <strain evidence="4">CCMP2712</strain>
    </source>
</reference>
<dbReference type="HOGENOM" id="CLU_543428_0_0_1"/>
<dbReference type="PANTHER" id="PTHR14097:SF7">
    <property type="entry name" value="OXIDOREDUCTASE HTATIP2"/>
    <property type="match status" value="1"/>
</dbReference>
<accession>L1JQE2</accession>
<evidence type="ECO:0000256" key="1">
    <source>
        <dbReference type="SAM" id="MobiDB-lite"/>
    </source>
</evidence>
<evidence type="ECO:0000313" key="2">
    <source>
        <dbReference type="EMBL" id="EKX50509.1"/>
    </source>
</evidence>
<dbReference type="GO" id="GO:0051170">
    <property type="term" value="P:import into nucleus"/>
    <property type="evidence" value="ECO:0007669"/>
    <property type="project" value="TreeGrafter"/>
</dbReference>
<dbReference type="STRING" id="905079.L1JQE2"/>
<dbReference type="KEGG" id="gtt:GUITHDRAFT_103741"/>
<dbReference type="GO" id="GO:0005737">
    <property type="term" value="C:cytoplasm"/>
    <property type="evidence" value="ECO:0007669"/>
    <property type="project" value="TreeGrafter"/>
</dbReference>
<evidence type="ECO:0000313" key="4">
    <source>
        <dbReference type="Proteomes" id="UP000011087"/>
    </source>
</evidence>
<dbReference type="PANTHER" id="PTHR14097">
    <property type="entry name" value="OXIDOREDUCTASE HTATIP2"/>
    <property type="match status" value="1"/>
</dbReference>
<feature type="compositionally biased region" description="Basic and acidic residues" evidence="1">
    <location>
        <begin position="441"/>
        <end position="469"/>
    </location>
</feature>
<protein>
    <recommendedName>
        <fullName evidence="5">NAD(P)-binding domain-containing protein</fullName>
    </recommendedName>
</protein>
<evidence type="ECO:0008006" key="5">
    <source>
        <dbReference type="Google" id="ProtNLM"/>
    </source>
</evidence>
<proteinExistence type="predicted"/>
<dbReference type="RefSeq" id="XP_005837489.1">
    <property type="nucleotide sequence ID" value="XM_005837432.1"/>
</dbReference>
<dbReference type="GeneID" id="17307221"/>
<keyword evidence="4" id="KW-1185">Reference proteome</keyword>
<gene>
    <name evidence="2" type="ORF">GUITHDRAFT_103741</name>
</gene>
<evidence type="ECO:0000313" key="3">
    <source>
        <dbReference type="EnsemblProtists" id="EKX50509"/>
    </source>
</evidence>
<sequence>MSYNAGTAAAASNESRGAAAGGGVPAVNDEHEPIIPTDACQFDTLFGIAGKKDVVAQGQVDPEELHVEGFDQFFGGQTMFYDSLETTDAAGNKLQKENSMSRAAVGNGRSAEPEGAAALKLNSFESPKPAATEDTESQNVVRVRVVHGLSTVSNDRLKRALVVLGKQPAGIEAGRQLVHDICQTDFFEEIMIANTESIVEYQGRRVESVKQIMIDLDHIDEEALAGYDVAFCFVGHVKEEAGVDGFWSVLEKLGPSGLEEIEKTNHVQVVNLAKALVANGCLHFHLLSSANAESESHLAFSKAKGAAEKEIAEIGFKRLVIYRPGFLRGKKVNSVGDALTAFFAVPALEVFYPTDASVSVMSLSKAILSRAAANQCQDFELLENEDILKAAESPGDGWFPAHKLPELDRMEWDKGDKVAKSWADSNKEDPLLEMFEAGGAEQEKRQEKAEGDDFKFPNFFGDKKGEEKKGEAGWFGNLKLPFMSSEVESKEVQTEPERVHLA</sequence>
<feature type="region of interest" description="Disordered" evidence="1">
    <location>
        <begin position="1"/>
        <end position="25"/>
    </location>
</feature>
<dbReference type="PaxDb" id="55529-EKX50509"/>
<feature type="compositionally biased region" description="Low complexity" evidence="1">
    <location>
        <begin position="8"/>
        <end position="18"/>
    </location>
</feature>